<organism evidence="2">
    <name type="scientific">marine sediment metagenome</name>
    <dbReference type="NCBI Taxonomy" id="412755"/>
    <lineage>
        <taxon>unclassified sequences</taxon>
        <taxon>metagenomes</taxon>
        <taxon>ecological metagenomes</taxon>
    </lineage>
</organism>
<dbReference type="InterPro" id="IPR008553">
    <property type="entry name" value="DUF835"/>
</dbReference>
<dbReference type="AlphaFoldDB" id="X0TXY4"/>
<protein>
    <recommendedName>
        <fullName evidence="1">DUF835 domain-containing protein</fullName>
    </recommendedName>
</protein>
<evidence type="ECO:0000259" key="1">
    <source>
        <dbReference type="Pfam" id="PF05763"/>
    </source>
</evidence>
<proteinExistence type="predicted"/>
<feature type="domain" description="DUF835" evidence="1">
    <location>
        <begin position="38"/>
        <end position="169"/>
    </location>
</feature>
<gene>
    <name evidence="2" type="ORF">S01H1_18489</name>
</gene>
<feature type="non-terminal residue" evidence="2">
    <location>
        <position position="1"/>
    </location>
</feature>
<sequence length="176" mass="20141">HFHWEANRPAGDSPEMAQLIEKMTAGRSYLVKEYGKSKQTYLLFKQLSDQGYSGLCVSRTKPTILETEYGFGKVETKWLTDIYLTENNLINPTNVAQINIIVKDFMKHNNHGAILLEGIEYLIYYNGNDSIIKLLFSLNENVMVSESMLIVPVDPKSIDPKTLYLLEKDLEVIDFT</sequence>
<reference evidence="2" key="1">
    <citation type="journal article" date="2014" name="Front. Microbiol.">
        <title>High frequency of phylogenetically diverse reductive dehalogenase-homologous genes in deep subseafloor sedimentary metagenomes.</title>
        <authorList>
            <person name="Kawai M."/>
            <person name="Futagami T."/>
            <person name="Toyoda A."/>
            <person name="Takaki Y."/>
            <person name="Nishi S."/>
            <person name="Hori S."/>
            <person name="Arai W."/>
            <person name="Tsubouchi T."/>
            <person name="Morono Y."/>
            <person name="Uchiyama I."/>
            <person name="Ito T."/>
            <person name="Fujiyama A."/>
            <person name="Inagaki F."/>
            <person name="Takami H."/>
        </authorList>
    </citation>
    <scope>NUCLEOTIDE SEQUENCE</scope>
    <source>
        <strain evidence="2">Expedition CK06-06</strain>
    </source>
</reference>
<comment type="caution">
    <text evidence="2">The sequence shown here is derived from an EMBL/GenBank/DDBJ whole genome shotgun (WGS) entry which is preliminary data.</text>
</comment>
<accession>X0TXY4</accession>
<evidence type="ECO:0000313" key="2">
    <source>
        <dbReference type="EMBL" id="GAF81005.1"/>
    </source>
</evidence>
<dbReference type="Pfam" id="PF05763">
    <property type="entry name" value="DUF835"/>
    <property type="match status" value="1"/>
</dbReference>
<name>X0TXY4_9ZZZZ</name>
<dbReference type="EMBL" id="BARS01009889">
    <property type="protein sequence ID" value="GAF81005.1"/>
    <property type="molecule type" value="Genomic_DNA"/>
</dbReference>